<dbReference type="PANTHER" id="PTHR31845">
    <property type="entry name" value="FINGER DOMAIN PROTEIN, PUTATIVE-RELATED"/>
    <property type="match status" value="1"/>
</dbReference>
<feature type="compositionally biased region" description="Polar residues" evidence="6">
    <location>
        <begin position="1"/>
        <end position="19"/>
    </location>
</feature>
<dbReference type="PROSITE" id="PS00463">
    <property type="entry name" value="ZN2_CY6_FUNGAL_1"/>
    <property type="match status" value="1"/>
</dbReference>
<dbReference type="Pfam" id="PF00172">
    <property type="entry name" value="Zn_clus"/>
    <property type="match status" value="1"/>
</dbReference>
<dbReference type="PANTHER" id="PTHR31845:SF17">
    <property type="entry name" value="ZN(II)2CYS6 TRANSCRIPTION FACTOR (EUROFUNG)"/>
    <property type="match status" value="1"/>
</dbReference>
<dbReference type="GO" id="GO:0000976">
    <property type="term" value="F:transcription cis-regulatory region binding"/>
    <property type="evidence" value="ECO:0007669"/>
    <property type="project" value="TreeGrafter"/>
</dbReference>
<feature type="compositionally biased region" description="Polar residues" evidence="6">
    <location>
        <begin position="726"/>
        <end position="737"/>
    </location>
</feature>
<feature type="region of interest" description="Disordered" evidence="6">
    <location>
        <begin position="66"/>
        <end position="162"/>
    </location>
</feature>
<dbReference type="CDD" id="cd12148">
    <property type="entry name" value="fungal_TF_MHR"/>
    <property type="match status" value="1"/>
</dbReference>
<evidence type="ECO:0000256" key="2">
    <source>
        <dbReference type="ARBA" id="ARBA00023015"/>
    </source>
</evidence>
<proteinExistence type="predicted"/>
<dbReference type="PROSITE" id="PS50048">
    <property type="entry name" value="ZN2_CY6_FUNGAL_2"/>
    <property type="match status" value="1"/>
</dbReference>
<protein>
    <recommendedName>
        <fullName evidence="7">Zn(2)-C6 fungal-type domain-containing protein</fullName>
    </recommendedName>
</protein>
<feature type="region of interest" description="Disordered" evidence="6">
    <location>
        <begin position="726"/>
        <end position="756"/>
    </location>
</feature>
<dbReference type="EMBL" id="BPWL01000008">
    <property type="protein sequence ID" value="GJJ12761.1"/>
    <property type="molecule type" value="Genomic_DNA"/>
</dbReference>
<dbReference type="SUPFAM" id="SSF57701">
    <property type="entry name" value="Zn2/Cys6 DNA-binding domain"/>
    <property type="match status" value="1"/>
</dbReference>
<keyword evidence="5" id="KW-0539">Nucleus</keyword>
<evidence type="ECO:0000256" key="5">
    <source>
        <dbReference type="ARBA" id="ARBA00023242"/>
    </source>
</evidence>
<evidence type="ECO:0000256" key="4">
    <source>
        <dbReference type="ARBA" id="ARBA00023163"/>
    </source>
</evidence>
<evidence type="ECO:0000313" key="9">
    <source>
        <dbReference type="Proteomes" id="UP001050691"/>
    </source>
</evidence>
<dbReference type="InterPro" id="IPR036864">
    <property type="entry name" value="Zn2-C6_fun-type_DNA-bd_sf"/>
</dbReference>
<feature type="region of interest" description="Disordered" evidence="6">
    <location>
        <begin position="1"/>
        <end position="33"/>
    </location>
</feature>
<dbReference type="CDD" id="cd00067">
    <property type="entry name" value="GAL4"/>
    <property type="match status" value="1"/>
</dbReference>
<feature type="compositionally biased region" description="Low complexity" evidence="6">
    <location>
        <begin position="131"/>
        <end position="145"/>
    </location>
</feature>
<sequence>MENGEETTISKRTNTSPTGPSRPKRPKTSKACNACRKQKSRCERLAGDSDGCHRCSVIGITCVFDPEPLSTDTSRSRRPRPILPRSQNSKTPSDIASSSGIPPTSHNVSNGHDSPDDSRLHILANTTEMLSRTTSSATSPPSIANQPPPPIPVGSTPKTPLSPETLSNVESTLFPFPRDFTQENEFARLNSDWKRWIAPLTLVQNLVRRNAPSDSATALRNGLNGRSQDSTTLSALDEARLKKHFLQHYAPWLPVIRLGRNGSLDGISPFLLNVILATASRTLGDISHSCIQRLRELALNYVGQIFANPNSYPLMESLYALLILVLWPLDPADDVELLVHGAKRMASAGGRFNGLGLTNNTVNKDSSEDDNLDLTRLWYAICANETILTLGAGSVAPSPPSDIFIQTLGMVINPFPTGSASAVASAGGNASDIILILQTNLHGIITAAMGERGISAVSSISLNDGSKNKFPFDKVRDKEKIGQAIPRTREAWLSFIEIVYLYLTRLGEWEIEFSTIAAEALPSASPIYTVLEIEYHYLSPGEIKYALWSWSVTANKSAHAILKLFNQFSIPANVPQDRDEGSSNCRSRLAVFSSAPDRLYAMVVLAAMLILRHQVASSEYGPRRGPGESPPAGFTKQAELAIRRVVSRMTDAGQVRLCDLQHTSSCPHEKGRHPVEIRHDHSASRYVDILDALVRIWEEKQVLRTATMTAPRGCCSNLGTHLESRASSASGQYSATAMPSPYPHPNSTSLPQPPPPVQLDLNLLGTDLFSDAAAAFTWDSLGTIDWSTMGGMGGI</sequence>
<keyword evidence="4" id="KW-0804">Transcription</keyword>
<dbReference type="GO" id="GO:0000981">
    <property type="term" value="F:DNA-binding transcription factor activity, RNA polymerase II-specific"/>
    <property type="evidence" value="ECO:0007669"/>
    <property type="project" value="InterPro"/>
</dbReference>
<dbReference type="Proteomes" id="UP001050691">
    <property type="component" value="Unassembled WGS sequence"/>
</dbReference>
<evidence type="ECO:0000313" key="8">
    <source>
        <dbReference type="EMBL" id="GJJ12761.1"/>
    </source>
</evidence>
<keyword evidence="2" id="KW-0805">Transcription regulation</keyword>
<comment type="subcellular location">
    <subcellularLocation>
        <location evidence="1">Nucleus</location>
    </subcellularLocation>
</comment>
<dbReference type="AlphaFoldDB" id="A0AAV5AIK7"/>
<evidence type="ECO:0000256" key="6">
    <source>
        <dbReference type="SAM" id="MobiDB-lite"/>
    </source>
</evidence>
<dbReference type="GO" id="GO:0008270">
    <property type="term" value="F:zinc ion binding"/>
    <property type="evidence" value="ECO:0007669"/>
    <property type="project" value="InterPro"/>
</dbReference>
<evidence type="ECO:0000256" key="1">
    <source>
        <dbReference type="ARBA" id="ARBA00004123"/>
    </source>
</evidence>
<dbReference type="InterPro" id="IPR051089">
    <property type="entry name" value="prtT"/>
</dbReference>
<dbReference type="GO" id="GO:0005634">
    <property type="term" value="C:nucleus"/>
    <property type="evidence" value="ECO:0007669"/>
    <property type="project" value="UniProtKB-SubCell"/>
</dbReference>
<dbReference type="SMART" id="SM00066">
    <property type="entry name" value="GAL4"/>
    <property type="match status" value="1"/>
</dbReference>
<keyword evidence="3" id="KW-0238">DNA-binding</keyword>
<feature type="domain" description="Zn(2)-C6 fungal-type" evidence="7">
    <location>
        <begin position="31"/>
        <end position="64"/>
    </location>
</feature>
<dbReference type="Gene3D" id="4.10.240.10">
    <property type="entry name" value="Zn(2)-C6 fungal-type DNA-binding domain"/>
    <property type="match status" value="1"/>
</dbReference>
<organism evidence="8 9">
    <name type="scientific">Clathrus columnatus</name>
    <dbReference type="NCBI Taxonomy" id="1419009"/>
    <lineage>
        <taxon>Eukaryota</taxon>
        <taxon>Fungi</taxon>
        <taxon>Dikarya</taxon>
        <taxon>Basidiomycota</taxon>
        <taxon>Agaricomycotina</taxon>
        <taxon>Agaricomycetes</taxon>
        <taxon>Phallomycetidae</taxon>
        <taxon>Phallales</taxon>
        <taxon>Clathraceae</taxon>
        <taxon>Clathrus</taxon>
    </lineage>
</organism>
<name>A0AAV5AIK7_9AGAM</name>
<reference evidence="8" key="1">
    <citation type="submission" date="2021-10" db="EMBL/GenBank/DDBJ databases">
        <title>De novo Genome Assembly of Clathrus columnatus (Basidiomycota, Fungi) Using Illumina and Nanopore Sequence Data.</title>
        <authorList>
            <person name="Ogiso-Tanaka E."/>
            <person name="Itagaki H."/>
            <person name="Hosoya T."/>
            <person name="Hosaka K."/>
        </authorList>
    </citation>
    <scope>NUCLEOTIDE SEQUENCE</scope>
    <source>
        <strain evidence="8">MO-923</strain>
    </source>
</reference>
<comment type="caution">
    <text evidence="8">The sequence shown here is derived from an EMBL/GenBank/DDBJ whole genome shotgun (WGS) entry which is preliminary data.</text>
</comment>
<accession>A0AAV5AIK7</accession>
<dbReference type="InterPro" id="IPR001138">
    <property type="entry name" value="Zn2Cys6_DnaBD"/>
</dbReference>
<evidence type="ECO:0000256" key="3">
    <source>
        <dbReference type="ARBA" id="ARBA00023125"/>
    </source>
</evidence>
<evidence type="ECO:0000259" key="7">
    <source>
        <dbReference type="PROSITE" id="PS50048"/>
    </source>
</evidence>
<keyword evidence="9" id="KW-1185">Reference proteome</keyword>
<feature type="compositionally biased region" description="Polar residues" evidence="6">
    <location>
        <begin position="87"/>
        <end position="112"/>
    </location>
</feature>
<gene>
    <name evidence="8" type="ORF">Clacol_007006</name>
</gene>